<organism evidence="2 3">
    <name type="scientific">Ostreobium quekettii</name>
    <dbReference type="NCBI Taxonomy" id="121088"/>
    <lineage>
        <taxon>Eukaryota</taxon>
        <taxon>Viridiplantae</taxon>
        <taxon>Chlorophyta</taxon>
        <taxon>core chlorophytes</taxon>
        <taxon>Ulvophyceae</taxon>
        <taxon>TCBD clade</taxon>
        <taxon>Bryopsidales</taxon>
        <taxon>Ostreobineae</taxon>
        <taxon>Ostreobiaceae</taxon>
        <taxon>Ostreobium</taxon>
    </lineage>
</organism>
<reference evidence="2" key="1">
    <citation type="submission" date="2020-12" db="EMBL/GenBank/DDBJ databases">
        <authorList>
            <person name="Iha C."/>
        </authorList>
    </citation>
    <scope>NUCLEOTIDE SEQUENCE</scope>
</reference>
<dbReference type="OrthoDB" id="206969at2759"/>
<dbReference type="AlphaFoldDB" id="A0A8S1IQ46"/>
<accession>A0A8S1IQ46</accession>
<gene>
    <name evidence="2" type="ORF">OSTQU699_LOCUS2269</name>
</gene>
<dbReference type="Proteomes" id="UP000708148">
    <property type="component" value="Unassembled WGS sequence"/>
</dbReference>
<dbReference type="EMBL" id="CAJHUC010000567">
    <property type="protein sequence ID" value="CAD7696908.1"/>
    <property type="molecule type" value="Genomic_DNA"/>
</dbReference>
<feature type="compositionally biased region" description="Basic and acidic residues" evidence="1">
    <location>
        <begin position="311"/>
        <end position="322"/>
    </location>
</feature>
<proteinExistence type="predicted"/>
<feature type="region of interest" description="Disordered" evidence="1">
    <location>
        <begin position="1"/>
        <end position="148"/>
    </location>
</feature>
<evidence type="ECO:0008006" key="4">
    <source>
        <dbReference type="Google" id="ProtNLM"/>
    </source>
</evidence>
<feature type="region of interest" description="Disordered" evidence="1">
    <location>
        <begin position="303"/>
        <end position="322"/>
    </location>
</feature>
<dbReference type="GO" id="GO:0005634">
    <property type="term" value="C:nucleus"/>
    <property type="evidence" value="ECO:0007669"/>
    <property type="project" value="TreeGrafter"/>
</dbReference>
<evidence type="ECO:0000313" key="3">
    <source>
        <dbReference type="Proteomes" id="UP000708148"/>
    </source>
</evidence>
<evidence type="ECO:0000313" key="2">
    <source>
        <dbReference type="EMBL" id="CAD7696908.1"/>
    </source>
</evidence>
<dbReference type="PANTHER" id="PTHR13621:SF2">
    <property type="entry name" value="PROLINE-RICH PROTEIN PRCC"/>
    <property type="match status" value="1"/>
</dbReference>
<evidence type="ECO:0000256" key="1">
    <source>
        <dbReference type="SAM" id="MobiDB-lite"/>
    </source>
</evidence>
<keyword evidence="3" id="KW-1185">Reference proteome</keyword>
<sequence length="322" mass="34315">MSELGGLLADYGSDGDGDNSEGGPKASTATADADGDRRSAPAAGSGRPSIFSSLPEPKSSGKRLVRFMLPFDPEALRSDSDEEDDKPKKKIKLGGQASKLKDFLPPPKNAGTAEKVSDPLAVAKAAKASTMGSSAEYREDAGTTKDGSIAFGNEAFRVDNDVETAEVGPAGASDVGMPEESWEIRDARRMDDPQSHLASMSEGDRMLASTMQEEFGQAAGEGQEDPFAGLGIKFKEVKQADLTYMDPAVKESVNAANNPYGSTNAAQMRAEAAPFKASKFAKRKHQIGTLYYDMKMKEVEMASRKASGMKSKAETEAKYGWR</sequence>
<protein>
    <recommendedName>
        <fullName evidence="4">Mitotic checkpoint regulator, MAD2B-interacting-domain-containing protein</fullName>
    </recommendedName>
</protein>
<dbReference type="InterPro" id="IPR018800">
    <property type="entry name" value="PRCC"/>
</dbReference>
<dbReference type="PANTHER" id="PTHR13621">
    <property type="entry name" value="PROLINE-RICH PROTEIN PRCC"/>
    <property type="match status" value="1"/>
</dbReference>
<comment type="caution">
    <text evidence="2">The sequence shown here is derived from an EMBL/GenBank/DDBJ whole genome shotgun (WGS) entry which is preliminary data.</text>
</comment>
<dbReference type="Pfam" id="PF10253">
    <property type="entry name" value="PRCC"/>
    <property type="match status" value="1"/>
</dbReference>
<name>A0A8S1IQ46_9CHLO</name>